<name>A0A392QZ67_9FABA</name>
<protein>
    <submittedName>
        <fullName evidence="1">Uncharacterized protein</fullName>
    </submittedName>
</protein>
<dbReference type="EMBL" id="LXQA010166589">
    <property type="protein sequence ID" value="MCI28565.1"/>
    <property type="molecule type" value="Genomic_DNA"/>
</dbReference>
<proteinExistence type="predicted"/>
<organism evidence="1 2">
    <name type="scientific">Trifolium medium</name>
    <dbReference type="NCBI Taxonomy" id="97028"/>
    <lineage>
        <taxon>Eukaryota</taxon>
        <taxon>Viridiplantae</taxon>
        <taxon>Streptophyta</taxon>
        <taxon>Embryophyta</taxon>
        <taxon>Tracheophyta</taxon>
        <taxon>Spermatophyta</taxon>
        <taxon>Magnoliopsida</taxon>
        <taxon>eudicotyledons</taxon>
        <taxon>Gunneridae</taxon>
        <taxon>Pentapetalae</taxon>
        <taxon>rosids</taxon>
        <taxon>fabids</taxon>
        <taxon>Fabales</taxon>
        <taxon>Fabaceae</taxon>
        <taxon>Papilionoideae</taxon>
        <taxon>50 kb inversion clade</taxon>
        <taxon>NPAAA clade</taxon>
        <taxon>Hologalegina</taxon>
        <taxon>IRL clade</taxon>
        <taxon>Trifolieae</taxon>
        <taxon>Trifolium</taxon>
    </lineage>
</organism>
<accession>A0A392QZ67</accession>
<sequence>DFNELQQRTEPADDTELSFAFKALNFPIGFLEQPSFTIGSFDNETELPVAGIDERRVKELVEEPITRGDGFA</sequence>
<comment type="caution">
    <text evidence="1">The sequence shown here is derived from an EMBL/GenBank/DDBJ whole genome shotgun (WGS) entry which is preliminary data.</text>
</comment>
<keyword evidence="2" id="KW-1185">Reference proteome</keyword>
<evidence type="ECO:0000313" key="2">
    <source>
        <dbReference type="Proteomes" id="UP000265520"/>
    </source>
</evidence>
<feature type="non-terminal residue" evidence="1">
    <location>
        <position position="1"/>
    </location>
</feature>
<dbReference type="Proteomes" id="UP000265520">
    <property type="component" value="Unassembled WGS sequence"/>
</dbReference>
<reference evidence="1 2" key="1">
    <citation type="journal article" date="2018" name="Front. Plant Sci.">
        <title>Red Clover (Trifolium pratense) and Zigzag Clover (T. medium) - A Picture of Genomic Similarities and Differences.</title>
        <authorList>
            <person name="Dluhosova J."/>
            <person name="Istvanek J."/>
            <person name="Nedelnik J."/>
            <person name="Repkova J."/>
        </authorList>
    </citation>
    <scope>NUCLEOTIDE SEQUENCE [LARGE SCALE GENOMIC DNA]</scope>
    <source>
        <strain evidence="2">cv. 10/8</strain>
        <tissue evidence="1">Leaf</tissue>
    </source>
</reference>
<dbReference type="AlphaFoldDB" id="A0A392QZ67"/>
<evidence type="ECO:0000313" key="1">
    <source>
        <dbReference type="EMBL" id="MCI28565.1"/>
    </source>
</evidence>